<dbReference type="InterPro" id="IPR008969">
    <property type="entry name" value="CarboxyPept-like_regulatory"/>
</dbReference>
<dbReference type="Proteomes" id="UP001200642">
    <property type="component" value="Unassembled WGS sequence"/>
</dbReference>
<dbReference type="NCBIfam" id="TIGR04056">
    <property type="entry name" value="OMP_RagA_SusC"/>
    <property type="match status" value="1"/>
</dbReference>
<evidence type="ECO:0000256" key="2">
    <source>
        <dbReference type="ARBA" id="ARBA00022448"/>
    </source>
</evidence>
<protein>
    <submittedName>
        <fullName evidence="10">TonB-dependent receptor</fullName>
    </submittedName>
</protein>
<evidence type="ECO:0000256" key="1">
    <source>
        <dbReference type="ARBA" id="ARBA00004571"/>
    </source>
</evidence>
<evidence type="ECO:0000256" key="5">
    <source>
        <dbReference type="ARBA" id="ARBA00023136"/>
    </source>
</evidence>
<keyword evidence="5 7" id="KW-0472">Membrane</keyword>
<organism evidence="10 11">
    <name type="scientific">Cerina litoralis</name>
    <dbReference type="NCBI Taxonomy" id="2874477"/>
    <lineage>
        <taxon>Bacteria</taxon>
        <taxon>Pseudomonadati</taxon>
        <taxon>Bacteroidota</taxon>
        <taxon>Flavobacteriia</taxon>
        <taxon>Flavobacteriales</taxon>
        <taxon>Flavobacteriaceae</taxon>
        <taxon>Cerina</taxon>
    </lineage>
</organism>
<comment type="similarity">
    <text evidence="7">Belongs to the TonB-dependent receptor family.</text>
</comment>
<accession>A0AAE3JUB3</accession>
<comment type="caution">
    <text evidence="10">The sequence shown here is derived from an EMBL/GenBank/DDBJ whole genome shotgun (WGS) entry which is preliminary data.</text>
</comment>
<dbReference type="Gene3D" id="2.170.130.10">
    <property type="entry name" value="TonB-dependent receptor, plug domain"/>
    <property type="match status" value="1"/>
</dbReference>
<keyword evidence="4 7" id="KW-0812">Transmembrane</keyword>
<sequence length="1044" mass="115440">MKCSIFFNQRWRYVLFLITFLCFGAINALSAQNQNQGIEVTGSVLDELGQPLPGANVVEQGTTNGVSADFDGQFTIDVNNPNAVLEVSYIGYQTQRIEIAGRSNIDVQMQLDASQLDEIVVIGYGTQKKKLNTGATLQVKGEDLTDRLKTNPLDALQGQSPGVTIATDGGQPGSPTKVFIRGMGTIGSTTPLFIVDGVQTDGIDYLNSNDIESIDVLKDAASAAIYGSRASNGVVLITTKKGVAGHAQITFDTYYGLQSLAKKPDLLNAQEYAMLMNEKFLNSGDDPFFVGEKMDEIIAMGEGTDWIDIMFKDNVPTQNYSLGFSGGSDKSVFSTALSYTEQGGILGGASQNNLKRVTFKINSEHEFYGDVLKIGENMTVTNINLQGGQQGGRNNYVYQALSMPPILQNTDENGDFVDNSTGLLADFGAGGLANPYAIMLLNNQQKSKTFKVLGNFYAELQPIKDLRIRSSIGTVFEDQGYRSYTPKYPPLGQFNNPSTRPYDAVFQSDNKSLQLVWTNTISYKYDLNDHQFDVVVGSESQKTDGEYLAAGNKNLIFQDYEHAYIDNALGKSNEGLMSMSGYPVQHRLLSYFGRINYNFKEKYLLNATLRSDGSSNFSKENRRGYFPSVSGGWVLTNEQFMESTSSWLTSFKLRASWGQNGNQNLPPFRYLATVTSNTAYSLGTQEDGFLASGAQIDRMANPNLKWEISEQTDIGFDAALFENKLAVNFDYYKKSTNGWLLSPPISSVIGLAPPWINGGNVINEGVELGLTYKENIGDLRFNINVNGAYNKNTVTDVPNDIIHGPGGQLWDNSQEYFRTETGKPLGYYWMLETDGLFQNTAEVNGYTKEGNLIQPSAVPGDLKYVDQNDDGVINDEDRINVGDPFPDLVYGINLNLSYKDLNLMVNANGMAGLQIVQAYYNYARYYPNYTSEALGRWHGEGTSNHYPRLDKANTNWTNNSDIYVYDGDFLRLSNITLSYDITKLINLNPLTQFRIFASVLNAYTFTKYTGMDPEVGRGPDYEMGHDVGFVPNPRTIMVGANIKL</sequence>
<evidence type="ECO:0000313" key="10">
    <source>
        <dbReference type="EMBL" id="MCG2462227.1"/>
    </source>
</evidence>
<evidence type="ECO:0000256" key="6">
    <source>
        <dbReference type="ARBA" id="ARBA00023237"/>
    </source>
</evidence>
<dbReference type="InterPro" id="IPR012910">
    <property type="entry name" value="Plug_dom"/>
</dbReference>
<dbReference type="GO" id="GO:0009279">
    <property type="term" value="C:cell outer membrane"/>
    <property type="evidence" value="ECO:0007669"/>
    <property type="project" value="UniProtKB-SubCell"/>
</dbReference>
<evidence type="ECO:0000313" key="11">
    <source>
        <dbReference type="Proteomes" id="UP001200642"/>
    </source>
</evidence>
<dbReference type="PROSITE" id="PS52016">
    <property type="entry name" value="TONB_DEPENDENT_REC_3"/>
    <property type="match status" value="1"/>
</dbReference>
<keyword evidence="2 7" id="KW-0813">Transport</keyword>
<dbReference type="InterPro" id="IPR037066">
    <property type="entry name" value="Plug_dom_sf"/>
</dbReference>
<comment type="subcellular location">
    <subcellularLocation>
        <location evidence="1 7">Cell outer membrane</location>
        <topology evidence="1 7">Multi-pass membrane protein</topology>
    </subcellularLocation>
</comment>
<evidence type="ECO:0000256" key="4">
    <source>
        <dbReference type="ARBA" id="ARBA00022692"/>
    </source>
</evidence>
<evidence type="ECO:0000256" key="7">
    <source>
        <dbReference type="PROSITE-ProRule" id="PRU01360"/>
    </source>
</evidence>
<dbReference type="SUPFAM" id="SSF49464">
    <property type="entry name" value="Carboxypeptidase regulatory domain-like"/>
    <property type="match status" value="1"/>
</dbReference>
<keyword evidence="10" id="KW-0675">Receptor</keyword>
<dbReference type="EMBL" id="JAIRBC010000027">
    <property type="protein sequence ID" value="MCG2462227.1"/>
    <property type="molecule type" value="Genomic_DNA"/>
</dbReference>
<keyword evidence="11" id="KW-1185">Reference proteome</keyword>
<dbReference type="Gene3D" id="2.40.170.20">
    <property type="entry name" value="TonB-dependent receptor, beta-barrel domain"/>
    <property type="match status" value="1"/>
</dbReference>
<evidence type="ECO:0000256" key="3">
    <source>
        <dbReference type="ARBA" id="ARBA00022452"/>
    </source>
</evidence>
<dbReference type="Pfam" id="PF07715">
    <property type="entry name" value="Plug"/>
    <property type="match status" value="1"/>
</dbReference>
<keyword evidence="8" id="KW-0732">Signal</keyword>
<keyword evidence="3 7" id="KW-1134">Transmembrane beta strand</keyword>
<gene>
    <name evidence="10" type="ORF">K8352_15815</name>
</gene>
<feature type="domain" description="TonB-dependent receptor plug" evidence="9">
    <location>
        <begin position="133"/>
        <end position="234"/>
    </location>
</feature>
<keyword evidence="6 7" id="KW-0998">Cell outer membrane</keyword>
<dbReference type="InterPro" id="IPR039426">
    <property type="entry name" value="TonB-dep_rcpt-like"/>
</dbReference>
<dbReference type="InterPro" id="IPR036942">
    <property type="entry name" value="Beta-barrel_TonB_sf"/>
</dbReference>
<dbReference type="NCBIfam" id="TIGR04057">
    <property type="entry name" value="SusC_RagA_signa"/>
    <property type="match status" value="1"/>
</dbReference>
<dbReference type="Gene3D" id="2.60.40.1120">
    <property type="entry name" value="Carboxypeptidase-like, regulatory domain"/>
    <property type="match status" value="1"/>
</dbReference>
<dbReference type="RefSeq" id="WP_317903366.1">
    <property type="nucleotide sequence ID" value="NZ_JAIRBC010000027.1"/>
</dbReference>
<feature type="signal peptide" evidence="8">
    <location>
        <begin position="1"/>
        <end position="30"/>
    </location>
</feature>
<dbReference type="InterPro" id="IPR023996">
    <property type="entry name" value="TonB-dep_OMP_SusC/RagA"/>
</dbReference>
<evidence type="ECO:0000256" key="8">
    <source>
        <dbReference type="SAM" id="SignalP"/>
    </source>
</evidence>
<feature type="chain" id="PRO_5041946389" evidence="8">
    <location>
        <begin position="31"/>
        <end position="1044"/>
    </location>
</feature>
<dbReference type="Pfam" id="PF13715">
    <property type="entry name" value="CarbopepD_reg_2"/>
    <property type="match status" value="1"/>
</dbReference>
<dbReference type="FunFam" id="2.60.40.1120:FF:000003">
    <property type="entry name" value="Outer membrane protein Omp121"/>
    <property type="match status" value="1"/>
</dbReference>
<dbReference type="AlphaFoldDB" id="A0AAE3JUB3"/>
<reference evidence="10" key="1">
    <citation type="submission" date="2023-02" db="EMBL/GenBank/DDBJ databases">
        <title>Genome of Flavobacteriaceae gen. nov. sp. strain F89.</title>
        <authorList>
            <person name="Wang Y."/>
        </authorList>
    </citation>
    <scope>NUCLEOTIDE SEQUENCE</scope>
    <source>
        <strain evidence="10">F89</strain>
    </source>
</reference>
<name>A0AAE3JUB3_9FLAO</name>
<dbReference type="SUPFAM" id="SSF56935">
    <property type="entry name" value="Porins"/>
    <property type="match status" value="1"/>
</dbReference>
<evidence type="ECO:0000259" key="9">
    <source>
        <dbReference type="Pfam" id="PF07715"/>
    </source>
</evidence>
<proteinExistence type="inferred from homology"/>
<dbReference type="InterPro" id="IPR023997">
    <property type="entry name" value="TonB-dep_OMP_SusC/RagA_CS"/>
</dbReference>